<proteinExistence type="predicted"/>
<dbReference type="AlphaFoldDB" id="A0A6N8SBD3"/>
<dbReference type="RefSeq" id="WP_160859504.1">
    <property type="nucleotide sequence ID" value="NZ_WUMK01000004.1"/>
</dbReference>
<name>A0A6N8SBD3_9HYPH</name>
<comment type="caution">
    <text evidence="1">The sequence shown here is derived from an EMBL/GenBank/DDBJ whole genome shotgun (WGS) entry which is preliminary data.</text>
</comment>
<protein>
    <submittedName>
        <fullName evidence="1">Uncharacterized protein</fullName>
    </submittedName>
</protein>
<accession>A0A6N8SBD3</accession>
<organism evidence="1 2">
    <name type="scientific">Shinella kummerowiae</name>
    <dbReference type="NCBI Taxonomy" id="417745"/>
    <lineage>
        <taxon>Bacteria</taxon>
        <taxon>Pseudomonadati</taxon>
        <taxon>Pseudomonadota</taxon>
        <taxon>Alphaproteobacteria</taxon>
        <taxon>Hyphomicrobiales</taxon>
        <taxon>Rhizobiaceae</taxon>
        <taxon>Shinella</taxon>
    </lineage>
</organism>
<reference evidence="1 2" key="1">
    <citation type="submission" date="2019-12" db="EMBL/GenBank/DDBJ databases">
        <title>Shinella kummerowiae sp. nov., a symbiotic bacterium isolated from root nodules of the herbal legume Kummerowia stipulacea.</title>
        <authorList>
            <person name="Gao J."/>
        </authorList>
    </citation>
    <scope>NUCLEOTIDE SEQUENCE [LARGE SCALE GENOMIC DNA]</scope>
    <source>
        <strain evidence="1 2">CCBAU 25048</strain>
    </source>
</reference>
<dbReference type="Proteomes" id="UP000435802">
    <property type="component" value="Unassembled WGS sequence"/>
</dbReference>
<evidence type="ECO:0000313" key="2">
    <source>
        <dbReference type="Proteomes" id="UP000435802"/>
    </source>
</evidence>
<dbReference type="EMBL" id="WUMK01000004">
    <property type="protein sequence ID" value="MXN45943.1"/>
    <property type="molecule type" value="Genomic_DNA"/>
</dbReference>
<sequence length="118" mass="13660">MFNLMPLRNALQEKSKKRRQEFSRTGDVRFEWAANLLDRFEQETSNMLNLGEMDQIEQAYTNDSDGAFARKVEDLISKIGFERQYGTVVFLVHDILDGEPKRPTSAKAEAEFDRLIKG</sequence>
<gene>
    <name evidence="1" type="ORF">GR138_12135</name>
</gene>
<keyword evidence="2" id="KW-1185">Reference proteome</keyword>
<evidence type="ECO:0000313" key="1">
    <source>
        <dbReference type="EMBL" id="MXN45943.1"/>
    </source>
</evidence>